<evidence type="ECO:0000313" key="1">
    <source>
        <dbReference type="EMBL" id="SDX39291.1"/>
    </source>
</evidence>
<dbReference type="AlphaFoldDB" id="A0A1H3BCE3"/>
<dbReference type="RefSeq" id="WP_004517252.1">
    <property type="nucleotide sequence ID" value="NZ_FNOF01000043.1"/>
</dbReference>
<dbReference type="EMBL" id="FNOF01000043">
    <property type="protein sequence ID" value="SDX39291.1"/>
    <property type="molecule type" value="Genomic_DNA"/>
</dbReference>
<proteinExistence type="predicted"/>
<evidence type="ECO:0000313" key="2">
    <source>
        <dbReference type="Proteomes" id="UP000182573"/>
    </source>
</evidence>
<sequence>MLIAAGDTDLINAQRQGLLERSFEAVLDFGWFGEGLQQRRTLTVSKFPEFWRETDAKGRVNFDLVIDRDRFGISEMEKIPPGR</sequence>
<gene>
    <name evidence="1" type="ORF">SAMN05443574_1435</name>
</gene>
<protein>
    <submittedName>
        <fullName evidence="1">Uncharacterized protein</fullName>
    </submittedName>
</protein>
<organism evidence="1 2">
    <name type="scientific">Haloarcula vallismortis</name>
    <name type="common">Halobacterium vallismortis</name>
    <dbReference type="NCBI Taxonomy" id="28442"/>
    <lineage>
        <taxon>Archaea</taxon>
        <taxon>Methanobacteriati</taxon>
        <taxon>Methanobacteriota</taxon>
        <taxon>Stenosarchaea group</taxon>
        <taxon>Halobacteria</taxon>
        <taxon>Halobacteriales</taxon>
        <taxon>Haloarculaceae</taxon>
        <taxon>Haloarcula</taxon>
    </lineage>
</organism>
<reference evidence="1 2" key="1">
    <citation type="submission" date="2016-10" db="EMBL/GenBank/DDBJ databases">
        <authorList>
            <person name="de Groot N.N."/>
        </authorList>
    </citation>
    <scope>NUCLEOTIDE SEQUENCE [LARGE SCALE GENOMIC DNA]</scope>
    <source>
        <strain evidence="1 2">DSM 3756</strain>
    </source>
</reference>
<name>A0A1H3BCE3_HALVA</name>
<dbReference type="Proteomes" id="UP000182573">
    <property type="component" value="Unassembled WGS sequence"/>
</dbReference>
<accession>A0A1H3BCE3</accession>